<dbReference type="SUPFAM" id="SSF52788">
    <property type="entry name" value="Phosphotyrosine protein phosphatases I"/>
    <property type="match status" value="1"/>
</dbReference>
<dbReference type="Proteomes" id="UP000053937">
    <property type="component" value="Unassembled WGS sequence"/>
</dbReference>
<evidence type="ECO:0000256" key="3">
    <source>
        <dbReference type="ARBA" id="ARBA00022801"/>
    </source>
</evidence>
<accession>A0A101J716</accession>
<comment type="similarity">
    <text evidence="1">Belongs to the low molecular weight phosphotyrosine protein phosphatase family.</text>
</comment>
<organism evidence="7 8">
    <name type="scientific">Chlorobium limicola</name>
    <dbReference type="NCBI Taxonomy" id="1092"/>
    <lineage>
        <taxon>Bacteria</taxon>
        <taxon>Pseudomonadati</taxon>
        <taxon>Chlorobiota</taxon>
        <taxon>Chlorobiia</taxon>
        <taxon>Chlorobiales</taxon>
        <taxon>Chlorobiaceae</taxon>
        <taxon>Chlorobium/Pelodictyon group</taxon>
        <taxon>Chlorobium</taxon>
    </lineage>
</organism>
<dbReference type="PRINTS" id="PR00719">
    <property type="entry name" value="LMWPTPASE"/>
</dbReference>
<protein>
    <recommendedName>
        <fullName evidence="2">protein-tyrosine-phosphatase</fullName>
        <ecNumber evidence="2">3.1.3.48</ecNumber>
    </recommendedName>
</protein>
<keyword evidence="8" id="KW-1185">Reference proteome</keyword>
<dbReference type="InterPro" id="IPR036196">
    <property type="entry name" value="Ptyr_pPase_sf"/>
</dbReference>
<feature type="active site" evidence="5">
    <location>
        <position position="24"/>
    </location>
</feature>
<evidence type="ECO:0000313" key="8">
    <source>
        <dbReference type="Proteomes" id="UP000053937"/>
    </source>
</evidence>
<feature type="active site" description="Nucleophile" evidence="5">
    <location>
        <position position="18"/>
    </location>
</feature>
<dbReference type="Pfam" id="PF01451">
    <property type="entry name" value="LMWPc"/>
    <property type="match status" value="1"/>
</dbReference>
<dbReference type="GO" id="GO:0004725">
    <property type="term" value="F:protein tyrosine phosphatase activity"/>
    <property type="evidence" value="ECO:0007669"/>
    <property type="project" value="UniProtKB-EC"/>
</dbReference>
<dbReference type="InterPro" id="IPR023485">
    <property type="entry name" value="Ptyr_pPase"/>
</dbReference>
<dbReference type="Gene3D" id="3.40.50.2300">
    <property type="match status" value="1"/>
</dbReference>
<comment type="caution">
    <text evidence="7">The sequence shown here is derived from an EMBL/GenBank/DDBJ whole genome shotgun (WGS) entry which is preliminary data.</text>
</comment>
<proteinExistence type="inferred from homology"/>
<dbReference type="CDD" id="cd16343">
    <property type="entry name" value="LMWPTP"/>
    <property type="match status" value="1"/>
</dbReference>
<feature type="active site" description="Proton donor" evidence="5">
    <location>
        <position position="135"/>
    </location>
</feature>
<dbReference type="EMBL" id="LMBR01000208">
    <property type="protein sequence ID" value="KUL21404.1"/>
    <property type="molecule type" value="Genomic_DNA"/>
</dbReference>
<dbReference type="EC" id="3.1.3.48" evidence="2"/>
<dbReference type="SMART" id="SM00226">
    <property type="entry name" value="LMWPc"/>
    <property type="match status" value="1"/>
</dbReference>
<dbReference type="InterPro" id="IPR017867">
    <property type="entry name" value="Tyr_phospatase_low_mol_wt"/>
</dbReference>
<keyword evidence="4" id="KW-0904">Protein phosphatase</keyword>
<evidence type="ECO:0000259" key="6">
    <source>
        <dbReference type="SMART" id="SM00226"/>
    </source>
</evidence>
<evidence type="ECO:0000256" key="1">
    <source>
        <dbReference type="ARBA" id="ARBA00011063"/>
    </source>
</evidence>
<gene>
    <name evidence="7" type="ORF">ASB62_08115</name>
</gene>
<sequence>MLINVNKTPLVIRILFVCYENICRSPMAEGIFYSHAERHGFGHLFSVESAGTRSYQQGSSPDSRSAAAAARVGVDISSICARGIDELDLFDYDWIFVMDCENYEEVSRLTGFCEKPRVRLVMSFVPGRADEEIQDPYYGTYRDFEQVRDDLFLASDHILRNLAAFCDEEAPVYTRNAFQKVK</sequence>
<evidence type="ECO:0000313" key="7">
    <source>
        <dbReference type="EMBL" id="KUL21404.1"/>
    </source>
</evidence>
<dbReference type="OrthoDB" id="9784339at2"/>
<dbReference type="InterPro" id="IPR050438">
    <property type="entry name" value="LMW_PTPase"/>
</dbReference>
<dbReference type="RefSeq" id="WP_059139397.1">
    <property type="nucleotide sequence ID" value="NZ_LMBR01000208.1"/>
</dbReference>
<dbReference type="AlphaFoldDB" id="A0A101J716"/>
<dbReference type="PANTHER" id="PTHR11717">
    <property type="entry name" value="LOW MOLECULAR WEIGHT PROTEIN TYROSINE PHOSPHATASE"/>
    <property type="match status" value="1"/>
</dbReference>
<evidence type="ECO:0000256" key="4">
    <source>
        <dbReference type="ARBA" id="ARBA00022912"/>
    </source>
</evidence>
<name>A0A101J716_CHLLI</name>
<evidence type="ECO:0000256" key="2">
    <source>
        <dbReference type="ARBA" id="ARBA00013064"/>
    </source>
</evidence>
<keyword evidence="3" id="KW-0378">Hydrolase</keyword>
<evidence type="ECO:0000256" key="5">
    <source>
        <dbReference type="PIRSR" id="PIRSR617867-1"/>
    </source>
</evidence>
<feature type="domain" description="Phosphotyrosine protein phosphatase I" evidence="6">
    <location>
        <begin position="12"/>
        <end position="161"/>
    </location>
</feature>
<dbReference type="PANTHER" id="PTHR11717:SF7">
    <property type="entry name" value="LOW MOLECULAR WEIGHT PHOSPHOTYROSINE PROTEIN PHOSPHATASE"/>
    <property type="match status" value="1"/>
</dbReference>
<reference evidence="7 8" key="1">
    <citation type="submission" date="2015-10" db="EMBL/GenBank/DDBJ databases">
        <title>Draft Genome Sequence of Chlorobium limicola strain Frasassi Growing under Artificial Lighting in the Frasassi Cave System.</title>
        <authorList>
            <person name="Mansor M."/>
            <person name="Macalady J."/>
        </authorList>
    </citation>
    <scope>NUCLEOTIDE SEQUENCE [LARGE SCALE GENOMIC DNA]</scope>
    <source>
        <strain evidence="7 8">Frasassi</strain>
    </source>
</reference>